<sequence>MKVAYIKPFVTAAFIILLDQIIKIWVRHHMYNGEEIRFLGDRGMLRYTENNGMAWGLELGGDWGKLALTLFRIVAVCGIGYGIVFLIKNKYHRGLIMNLALIFAGAMGNIIDSTFYGVIYGYAPLLHGRVVDMFYFPLITGHFPIGMPFWGGEEFVFFRPIFNLADAAISVGVILILFRQKHYFKHEPTEDESRNSEMVEE</sequence>
<dbReference type="EC" id="3.4.23.36" evidence="9"/>
<feature type="transmembrane region" description="Helical" evidence="9">
    <location>
        <begin position="9"/>
        <end position="26"/>
    </location>
</feature>
<keyword evidence="5 9" id="KW-0064">Aspartyl protease</keyword>
<evidence type="ECO:0000256" key="10">
    <source>
        <dbReference type="RuleBase" id="RU004181"/>
    </source>
</evidence>
<comment type="catalytic activity">
    <reaction evidence="9">
        <text>Release of signal peptides from bacterial membrane prolipoproteins. Hydrolyzes -Xaa-Yaa-Zaa-|-(S,diacylglyceryl)Cys-, in which Xaa is hydrophobic (preferably Leu), and Yaa (Ala or Ser) and Zaa (Gly or Ala) have small, neutral side chains.</text>
        <dbReference type="EC" id="3.4.23.36"/>
    </reaction>
</comment>
<evidence type="ECO:0000313" key="12">
    <source>
        <dbReference type="Proteomes" id="UP000268007"/>
    </source>
</evidence>
<evidence type="ECO:0000256" key="5">
    <source>
        <dbReference type="ARBA" id="ARBA00022750"/>
    </source>
</evidence>
<dbReference type="InterPro" id="IPR001872">
    <property type="entry name" value="Peptidase_A8"/>
</dbReference>
<dbReference type="RefSeq" id="WP_121197253.1">
    <property type="nucleotide sequence ID" value="NZ_RBKU01000001.1"/>
</dbReference>
<protein>
    <recommendedName>
        <fullName evidence="9">Lipoprotein signal peptidase</fullName>
        <ecNumber evidence="9">3.4.23.36</ecNumber>
    </recommendedName>
    <alternativeName>
        <fullName evidence="9">Prolipoprotein signal peptidase</fullName>
    </alternativeName>
    <alternativeName>
        <fullName evidence="9">Signal peptidase II</fullName>
        <shortName evidence="9">SPase II</shortName>
    </alternativeName>
</protein>
<dbReference type="HAMAP" id="MF_00161">
    <property type="entry name" value="LspA"/>
    <property type="match status" value="1"/>
</dbReference>
<keyword evidence="4 9" id="KW-0812">Transmembrane</keyword>
<feature type="transmembrane region" description="Helical" evidence="9">
    <location>
        <begin position="99"/>
        <end position="123"/>
    </location>
</feature>
<dbReference type="PRINTS" id="PR00781">
    <property type="entry name" value="LIPOSIGPTASE"/>
</dbReference>
<dbReference type="PANTHER" id="PTHR33695">
    <property type="entry name" value="LIPOPROTEIN SIGNAL PEPTIDASE"/>
    <property type="match status" value="1"/>
</dbReference>
<evidence type="ECO:0000256" key="8">
    <source>
        <dbReference type="ARBA" id="ARBA00023136"/>
    </source>
</evidence>
<dbReference type="NCBIfam" id="NF011369">
    <property type="entry name" value="PRK14788.1"/>
    <property type="match status" value="1"/>
</dbReference>
<accession>A0A495IXZ4</accession>
<feature type="active site" evidence="9">
    <location>
        <position position="166"/>
    </location>
</feature>
<feature type="transmembrane region" description="Helical" evidence="9">
    <location>
        <begin position="157"/>
        <end position="178"/>
    </location>
</feature>
<dbReference type="Proteomes" id="UP000268007">
    <property type="component" value="Unassembled WGS sequence"/>
</dbReference>
<evidence type="ECO:0000256" key="9">
    <source>
        <dbReference type="HAMAP-Rule" id="MF_00161"/>
    </source>
</evidence>
<keyword evidence="2 9" id="KW-1003">Cell membrane</keyword>
<keyword evidence="6 9" id="KW-0378">Hydrolase</keyword>
<feature type="transmembrane region" description="Helical" evidence="9">
    <location>
        <begin position="66"/>
        <end position="87"/>
    </location>
</feature>
<dbReference type="GO" id="GO:0004190">
    <property type="term" value="F:aspartic-type endopeptidase activity"/>
    <property type="evidence" value="ECO:0007669"/>
    <property type="project" value="UniProtKB-UniRule"/>
</dbReference>
<organism evidence="11 12">
    <name type="scientific">Mucilaginibacter gracilis</name>
    <dbReference type="NCBI Taxonomy" id="423350"/>
    <lineage>
        <taxon>Bacteria</taxon>
        <taxon>Pseudomonadati</taxon>
        <taxon>Bacteroidota</taxon>
        <taxon>Sphingobacteriia</taxon>
        <taxon>Sphingobacteriales</taxon>
        <taxon>Sphingobacteriaceae</taxon>
        <taxon>Mucilaginibacter</taxon>
    </lineage>
</organism>
<comment type="pathway">
    <text evidence="9">Protein modification; lipoprotein biosynthesis (signal peptide cleavage).</text>
</comment>
<dbReference type="GO" id="GO:0006508">
    <property type="term" value="P:proteolysis"/>
    <property type="evidence" value="ECO:0007669"/>
    <property type="project" value="UniProtKB-KW"/>
</dbReference>
<dbReference type="AlphaFoldDB" id="A0A495IXZ4"/>
<evidence type="ECO:0000256" key="3">
    <source>
        <dbReference type="ARBA" id="ARBA00022670"/>
    </source>
</evidence>
<name>A0A495IXZ4_9SPHI</name>
<feature type="active site" evidence="9">
    <location>
        <position position="132"/>
    </location>
</feature>
<evidence type="ECO:0000256" key="6">
    <source>
        <dbReference type="ARBA" id="ARBA00022801"/>
    </source>
</evidence>
<comment type="subcellular location">
    <subcellularLocation>
        <location evidence="9">Cell membrane</location>
        <topology evidence="9">Multi-pass membrane protein</topology>
    </subcellularLocation>
</comment>
<dbReference type="PANTHER" id="PTHR33695:SF1">
    <property type="entry name" value="LIPOPROTEIN SIGNAL PEPTIDASE"/>
    <property type="match status" value="1"/>
</dbReference>
<evidence type="ECO:0000256" key="4">
    <source>
        <dbReference type="ARBA" id="ARBA00022692"/>
    </source>
</evidence>
<keyword evidence="12" id="KW-1185">Reference proteome</keyword>
<dbReference type="GO" id="GO:0005886">
    <property type="term" value="C:plasma membrane"/>
    <property type="evidence" value="ECO:0007669"/>
    <property type="project" value="UniProtKB-SubCell"/>
</dbReference>
<evidence type="ECO:0000256" key="7">
    <source>
        <dbReference type="ARBA" id="ARBA00022989"/>
    </source>
</evidence>
<keyword evidence="3 9" id="KW-0645">Protease</keyword>
<comment type="similarity">
    <text evidence="1 9 10">Belongs to the peptidase A8 family.</text>
</comment>
<proteinExistence type="inferred from homology"/>
<gene>
    <name evidence="9" type="primary">lspA</name>
    <name evidence="11" type="ORF">BDD43_1716</name>
</gene>
<evidence type="ECO:0000256" key="1">
    <source>
        <dbReference type="ARBA" id="ARBA00006139"/>
    </source>
</evidence>
<dbReference type="UniPathway" id="UPA00665"/>
<dbReference type="EMBL" id="RBKU01000001">
    <property type="protein sequence ID" value="RKR81567.1"/>
    <property type="molecule type" value="Genomic_DNA"/>
</dbReference>
<dbReference type="OrthoDB" id="9810259at2"/>
<keyword evidence="8 9" id="KW-0472">Membrane</keyword>
<reference evidence="11 12" key="1">
    <citation type="submission" date="2018-10" db="EMBL/GenBank/DDBJ databases">
        <title>Genomic Encyclopedia of Archaeal and Bacterial Type Strains, Phase II (KMG-II): from individual species to whole genera.</title>
        <authorList>
            <person name="Goeker M."/>
        </authorList>
    </citation>
    <scope>NUCLEOTIDE SEQUENCE [LARGE SCALE GENOMIC DNA]</scope>
    <source>
        <strain evidence="11 12">DSM 18602</strain>
    </source>
</reference>
<dbReference type="Pfam" id="PF01252">
    <property type="entry name" value="Peptidase_A8"/>
    <property type="match status" value="1"/>
</dbReference>
<evidence type="ECO:0000313" key="11">
    <source>
        <dbReference type="EMBL" id="RKR81567.1"/>
    </source>
</evidence>
<comment type="caution">
    <text evidence="11">The sequence shown here is derived from an EMBL/GenBank/DDBJ whole genome shotgun (WGS) entry which is preliminary data.</text>
</comment>
<keyword evidence="7 9" id="KW-1133">Transmembrane helix</keyword>
<comment type="function">
    <text evidence="9">This protein specifically catalyzes the removal of signal peptides from prolipoproteins.</text>
</comment>
<evidence type="ECO:0000256" key="2">
    <source>
        <dbReference type="ARBA" id="ARBA00022475"/>
    </source>
</evidence>